<evidence type="ECO:0000313" key="3">
    <source>
        <dbReference type="EMBL" id="SHH36621.1"/>
    </source>
</evidence>
<organism evidence="3 4">
    <name type="scientific">Chryseolinea serpens</name>
    <dbReference type="NCBI Taxonomy" id="947013"/>
    <lineage>
        <taxon>Bacteria</taxon>
        <taxon>Pseudomonadati</taxon>
        <taxon>Bacteroidota</taxon>
        <taxon>Cytophagia</taxon>
        <taxon>Cytophagales</taxon>
        <taxon>Fulvivirgaceae</taxon>
        <taxon>Chryseolinea</taxon>
    </lineage>
</organism>
<dbReference type="InterPro" id="IPR032267">
    <property type="entry name" value="DUF4832"/>
</dbReference>
<dbReference type="OrthoDB" id="9760654at2"/>
<dbReference type="Proteomes" id="UP000184212">
    <property type="component" value="Unassembled WGS sequence"/>
</dbReference>
<reference evidence="3 4" key="1">
    <citation type="submission" date="2016-11" db="EMBL/GenBank/DDBJ databases">
        <authorList>
            <person name="Jaros S."/>
            <person name="Januszkiewicz K."/>
            <person name="Wedrychowicz H."/>
        </authorList>
    </citation>
    <scope>NUCLEOTIDE SEQUENCE [LARGE SCALE GENOMIC DNA]</scope>
    <source>
        <strain evidence="3 4">DSM 24574</strain>
    </source>
</reference>
<proteinExistence type="predicted"/>
<gene>
    <name evidence="3" type="ORF">SAMN04488109_3879</name>
</gene>
<dbReference type="PROSITE" id="PS51257">
    <property type="entry name" value="PROKAR_LIPOPROTEIN"/>
    <property type="match status" value="1"/>
</dbReference>
<evidence type="ECO:0008006" key="5">
    <source>
        <dbReference type="Google" id="ProtNLM"/>
    </source>
</evidence>
<keyword evidence="4" id="KW-1185">Reference proteome</keyword>
<dbReference type="InterPro" id="IPR032379">
    <property type="entry name" value="DUF4874"/>
</dbReference>
<evidence type="ECO:0000259" key="1">
    <source>
        <dbReference type="Pfam" id="PF16116"/>
    </source>
</evidence>
<dbReference type="STRING" id="947013.SAMN04488109_3879"/>
<dbReference type="Pfam" id="PF16116">
    <property type="entry name" value="DUF4832"/>
    <property type="match status" value="1"/>
</dbReference>
<evidence type="ECO:0000313" key="4">
    <source>
        <dbReference type="Proteomes" id="UP000184212"/>
    </source>
</evidence>
<feature type="domain" description="DUF4832" evidence="1">
    <location>
        <begin position="258"/>
        <end position="475"/>
    </location>
</feature>
<accession>A0A1M5SDS4</accession>
<evidence type="ECO:0000259" key="2">
    <source>
        <dbReference type="Pfam" id="PF16173"/>
    </source>
</evidence>
<dbReference type="EMBL" id="FQWQ01000002">
    <property type="protein sequence ID" value="SHH36621.1"/>
    <property type="molecule type" value="Genomic_DNA"/>
</dbReference>
<protein>
    <recommendedName>
        <fullName evidence="5">DUF4832 domain-containing protein</fullName>
    </recommendedName>
</protein>
<name>A0A1M5SDS4_9BACT</name>
<sequence length="495" mass="55636">MPRILYFTLLIIIGCQSAPQEVTYQESAEDFLNPERGFYHPTNALASNFEPLSENVLKGYRSPTRKGKAEYDVVSTLVYRDFVLDKFTDQPLSEEFLTQVKTDFTTARVAGVKLIPRFTYTVKTKKGNCPDASICPPYGDAPKHVVLGHIAQLKPILQENADVTAFVQMGFIGIWGENYYTDHFGDASNNNHQKKLLDANWQDRIEVLKALLDAVPQEIMVQVRTPQIKQRQVYGIQAPVTVEPITESEAFSGTDKARIGFHNDCFISSPDDYGTFDDYGNSATPRKSETATLRKYFAADSRFVVVGGETCSDDYSPENDCGPAGHAEQEMKDMHYTYLNTSYNNDVNNDWVTGGCMESIKRNLGYRIVLKKGIYPSIISTSDSLKVKLMLENVGYTSPVNARPVELILRNVDDKSIHTLKFDSDIRKWYSGIVALEGSFPANAIPSGTYELLLNFPDSHNALAKRAEYSIRLANHEIWEAETGYNKLNCKIKIN</sequence>
<dbReference type="RefSeq" id="WP_073137075.1">
    <property type="nucleotide sequence ID" value="NZ_FQWQ01000002.1"/>
</dbReference>
<dbReference type="Pfam" id="PF16173">
    <property type="entry name" value="DUF4874"/>
    <property type="match status" value="1"/>
</dbReference>
<dbReference type="AlphaFoldDB" id="A0A1M5SDS4"/>
<feature type="domain" description="DUF4874" evidence="2">
    <location>
        <begin position="33"/>
        <end position="227"/>
    </location>
</feature>